<name>A0ABY2X9K4_9RHOB</name>
<evidence type="ECO:0000256" key="5">
    <source>
        <dbReference type="ARBA" id="ARBA00037066"/>
    </source>
</evidence>
<evidence type="ECO:0000256" key="2">
    <source>
        <dbReference type="ARBA" id="ARBA00022741"/>
    </source>
</evidence>
<organism evidence="7 8">
    <name type="scientific">Arenibacterium halophilum</name>
    <dbReference type="NCBI Taxonomy" id="2583821"/>
    <lineage>
        <taxon>Bacteria</taxon>
        <taxon>Pseudomonadati</taxon>
        <taxon>Pseudomonadota</taxon>
        <taxon>Alphaproteobacteria</taxon>
        <taxon>Rhodobacterales</taxon>
        <taxon>Paracoccaceae</taxon>
        <taxon>Arenibacterium</taxon>
    </lineage>
</organism>
<dbReference type="InterPro" id="IPR003439">
    <property type="entry name" value="ABC_transporter-like_ATP-bd"/>
</dbReference>
<dbReference type="InterPro" id="IPR017871">
    <property type="entry name" value="ABC_transporter-like_CS"/>
</dbReference>
<comment type="caution">
    <text evidence="7">The sequence shown here is derived from an EMBL/GenBank/DDBJ whole genome shotgun (WGS) entry which is preliminary data.</text>
</comment>
<dbReference type="InterPro" id="IPR027417">
    <property type="entry name" value="P-loop_NTPase"/>
</dbReference>
<dbReference type="GO" id="GO:0005524">
    <property type="term" value="F:ATP binding"/>
    <property type="evidence" value="ECO:0007669"/>
    <property type="project" value="UniProtKB-KW"/>
</dbReference>
<comment type="function">
    <text evidence="5">Part of the ABC transporter complex HmuTUV involved in hemin import. Responsible for energy coupling to the transport system.</text>
</comment>
<dbReference type="CDD" id="cd03214">
    <property type="entry name" value="ABC_Iron-Siderophores_B12_Hemin"/>
    <property type="match status" value="1"/>
</dbReference>
<dbReference type="RefSeq" id="WP_138863587.1">
    <property type="nucleotide sequence ID" value="NZ_VCPC01000002.1"/>
</dbReference>
<gene>
    <name evidence="7" type="ORF">FGK64_09580</name>
</gene>
<feature type="domain" description="ABC transporter" evidence="6">
    <location>
        <begin position="3"/>
        <end position="239"/>
    </location>
</feature>
<dbReference type="SUPFAM" id="SSF52540">
    <property type="entry name" value="P-loop containing nucleoside triphosphate hydrolases"/>
    <property type="match status" value="1"/>
</dbReference>
<evidence type="ECO:0000313" key="7">
    <source>
        <dbReference type="EMBL" id="TMV13031.1"/>
    </source>
</evidence>
<evidence type="ECO:0000256" key="1">
    <source>
        <dbReference type="ARBA" id="ARBA00022448"/>
    </source>
</evidence>
<accession>A0ABY2X9K4</accession>
<evidence type="ECO:0000313" key="8">
    <source>
        <dbReference type="Proteomes" id="UP001191082"/>
    </source>
</evidence>
<keyword evidence="8" id="KW-1185">Reference proteome</keyword>
<reference evidence="7 8" key="1">
    <citation type="submission" date="2019-05" db="EMBL/GenBank/DDBJ databases">
        <title>Marivita sp. nov. isolated from sea sediment.</title>
        <authorList>
            <person name="Kim W."/>
        </authorList>
    </citation>
    <scope>NUCLEOTIDE SEQUENCE [LARGE SCALE GENOMIC DNA]</scope>
    <source>
        <strain evidence="7 8">CAU 1492</strain>
    </source>
</reference>
<evidence type="ECO:0000256" key="4">
    <source>
        <dbReference type="ARBA" id="ARBA00022967"/>
    </source>
</evidence>
<evidence type="ECO:0000256" key="3">
    <source>
        <dbReference type="ARBA" id="ARBA00022840"/>
    </source>
</evidence>
<keyword evidence="3 7" id="KW-0067">ATP-binding</keyword>
<dbReference type="Proteomes" id="UP001191082">
    <property type="component" value="Unassembled WGS sequence"/>
</dbReference>
<sequence length="260" mass="27463">MSYTAANILVEINRRVILTGAALTARPGQVTAIVGPNGSGKSTLLKAIIGEIPSRGEITLNGCDARALSLGDLAATRGVLPQASALAFPFTVIEVVRMGLAAGRHAARPQIADQALAAVDLSHHAQRYFQDLSGGEQQRAQLARVLAQVWEPVEADTPRWLLLDEPVSSLDLGHQLQVMELARAYARRGGGVIAVMHDLNLTAIYADHVALIHNGQTVAQGTVADVLTDDRLSTAFDCPVHVNIAPESGATFLLPHASAL</sequence>
<dbReference type="EMBL" id="VCPC01000002">
    <property type="protein sequence ID" value="TMV13031.1"/>
    <property type="molecule type" value="Genomic_DNA"/>
</dbReference>
<dbReference type="NCBIfam" id="NF010068">
    <property type="entry name" value="PRK13548.1"/>
    <property type="match status" value="1"/>
</dbReference>
<keyword evidence="1" id="KW-0813">Transport</keyword>
<proteinExistence type="predicted"/>
<protein>
    <submittedName>
        <fullName evidence="7">Heme ABC transporter ATP-binding protein</fullName>
    </submittedName>
</protein>
<dbReference type="Gene3D" id="3.40.50.300">
    <property type="entry name" value="P-loop containing nucleotide triphosphate hydrolases"/>
    <property type="match status" value="1"/>
</dbReference>
<dbReference type="PANTHER" id="PTHR42794:SF1">
    <property type="entry name" value="HEMIN IMPORT ATP-BINDING PROTEIN HMUV"/>
    <property type="match status" value="1"/>
</dbReference>
<dbReference type="PROSITE" id="PS50893">
    <property type="entry name" value="ABC_TRANSPORTER_2"/>
    <property type="match status" value="1"/>
</dbReference>
<dbReference type="SMART" id="SM00382">
    <property type="entry name" value="AAA"/>
    <property type="match status" value="1"/>
</dbReference>
<dbReference type="Pfam" id="PF00005">
    <property type="entry name" value="ABC_tran"/>
    <property type="match status" value="1"/>
</dbReference>
<dbReference type="InterPro" id="IPR003593">
    <property type="entry name" value="AAA+_ATPase"/>
</dbReference>
<evidence type="ECO:0000259" key="6">
    <source>
        <dbReference type="PROSITE" id="PS50893"/>
    </source>
</evidence>
<dbReference type="PANTHER" id="PTHR42794">
    <property type="entry name" value="HEMIN IMPORT ATP-BINDING PROTEIN HMUV"/>
    <property type="match status" value="1"/>
</dbReference>
<keyword evidence="4" id="KW-1278">Translocase</keyword>
<keyword evidence="2" id="KW-0547">Nucleotide-binding</keyword>
<dbReference type="PROSITE" id="PS00211">
    <property type="entry name" value="ABC_TRANSPORTER_1"/>
    <property type="match status" value="1"/>
</dbReference>